<dbReference type="PROSITE" id="PS51819">
    <property type="entry name" value="VOC"/>
    <property type="match status" value="1"/>
</dbReference>
<dbReference type="OrthoDB" id="375220at2"/>
<dbReference type="PANTHER" id="PTHR21366">
    <property type="entry name" value="GLYOXALASE FAMILY PROTEIN"/>
    <property type="match status" value="1"/>
</dbReference>
<evidence type="ECO:0000313" key="3">
    <source>
        <dbReference type="Proteomes" id="UP000290218"/>
    </source>
</evidence>
<dbReference type="InterPro" id="IPR050383">
    <property type="entry name" value="GlyoxalaseI/FosfomycinResist"/>
</dbReference>
<keyword evidence="3" id="KW-1185">Reference proteome</keyword>
<dbReference type="InterPro" id="IPR029068">
    <property type="entry name" value="Glyas_Bleomycin-R_OHBP_Dase"/>
</dbReference>
<accession>A0A4Q1CD41</accession>
<name>A0A4Q1CD41_9BACT</name>
<evidence type="ECO:0000259" key="1">
    <source>
        <dbReference type="PROSITE" id="PS51819"/>
    </source>
</evidence>
<dbReference type="InterPro" id="IPR004360">
    <property type="entry name" value="Glyas_Fos-R_dOase_dom"/>
</dbReference>
<dbReference type="EMBL" id="SDHX01000001">
    <property type="protein sequence ID" value="RXK56852.1"/>
    <property type="molecule type" value="Genomic_DNA"/>
</dbReference>
<organism evidence="2 3">
    <name type="scientific">Oleiharenicola lentus</name>
    <dbReference type="NCBI Taxonomy" id="2508720"/>
    <lineage>
        <taxon>Bacteria</taxon>
        <taxon>Pseudomonadati</taxon>
        <taxon>Verrucomicrobiota</taxon>
        <taxon>Opitutia</taxon>
        <taxon>Opitutales</taxon>
        <taxon>Opitutaceae</taxon>
        <taxon>Oleiharenicola</taxon>
    </lineage>
</organism>
<sequence>MIRQLAHLCLMSHQLPAMTAFYRDGLGLPIKFSLQHDDGTAFGHYFEAGHMSFIEIFDRAGAAKQWGGDAAEKLRPHAGTHFNHFCFEVQGLEQFLATLESRGVKIDRPVKVGMDHSKQAWVHDPDGNVIELMEYTPKSLQF</sequence>
<comment type="caution">
    <text evidence="2">The sequence shown here is derived from an EMBL/GenBank/DDBJ whole genome shotgun (WGS) entry which is preliminary data.</text>
</comment>
<protein>
    <submittedName>
        <fullName evidence="2">VOC family protein</fullName>
    </submittedName>
</protein>
<dbReference type="SUPFAM" id="SSF54593">
    <property type="entry name" value="Glyoxalase/Bleomycin resistance protein/Dihydroxybiphenyl dioxygenase"/>
    <property type="match status" value="1"/>
</dbReference>
<dbReference type="AlphaFoldDB" id="A0A4Q1CD41"/>
<dbReference type="InterPro" id="IPR037523">
    <property type="entry name" value="VOC_core"/>
</dbReference>
<dbReference type="RefSeq" id="WP_129048217.1">
    <property type="nucleotide sequence ID" value="NZ_SDHX01000001.1"/>
</dbReference>
<evidence type="ECO:0000313" key="2">
    <source>
        <dbReference type="EMBL" id="RXK56852.1"/>
    </source>
</evidence>
<proteinExistence type="predicted"/>
<dbReference type="Pfam" id="PF00903">
    <property type="entry name" value="Glyoxalase"/>
    <property type="match status" value="1"/>
</dbReference>
<gene>
    <name evidence="2" type="ORF">ESB00_13585</name>
</gene>
<dbReference type="Proteomes" id="UP000290218">
    <property type="component" value="Unassembled WGS sequence"/>
</dbReference>
<reference evidence="2 3" key="1">
    <citation type="submission" date="2019-01" db="EMBL/GenBank/DDBJ databases">
        <title>Lacunisphaera sp. strain TWA-58.</title>
        <authorList>
            <person name="Chen W.-M."/>
        </authorList>
    </citation>
    <scope>NUCLEOTIDE SEQUENCE [LARGE SCALE GENOMIC DNA]</scope>
    <source>
        <strain evidence="2 3">TWA-58</strain>
    </source>
</reference>
<dbReference type="Gene3D" id="3.10.180.10">
    <property type="entry name" value="2,3-Dihydroxybiphenyl 1,2-Dioxygenase, domain 1"/>
    <property type="match status" value="1"/>
</dbReference>
<feature type="domain" description="VOC" evidence="1">
    <location>
        <begin position="4"/>
        <end position="135"/>
    </location>
</feature>